<reference evidence="5 6" key="1">
    <citation type="journal article" date="2016" name="Nat. Commun.">
        <title>Thousands of microbial genomes shed light on interconnected biogeochemical processes in an aquifer system.</title>
        <authorList>
            <person name="Anantharaman K."/>
            <person name="Brown C.T."/>
            <person name="Hug L.A."/>
            <person name="Sharon I."/>
            <person name="Castelle C.J."/>
            <person name="Probst A.J."/>
            <person name="Thomas B.C."/>
            <person name="Singh A."/>
            <person name="Wilkins M.J."/>
            <person name="Karaoz U."/>
            <person name="Brodie E.L."/>
            <person name="Williams K.H."/>
            <person name="Hubbard S.S."/>
            <person name="Banfield J.F."/>
        </authorList>
    </citation>
    <scope>NUCLEOTIDE SEQUENCE [LARGE SCALE GENOMIC DNA]</scope>
</reference>
<evidence type="ECO:0000256" key="4">
    <source>
        <dbReference type="RuleBase" id="RU000562"/>
    </source>
</evidence>
<dbReference type="STRING" id="1797768.A3C59_04890"/>
<dbReference type="EMBL" id="MFCV01000048">
    <property type="protein sequence ID" value="OGE30287.1"/>
    <property type="molecule type" value="Genomic_DNA"/>
</dbReference>
<dbReference type="GO" id="GO:0003735">
    <property type="term" value="F:structural constituent of ribosome"/>
    <property type="evidence" value="ECO:0007669"/>
    <property type="project" value="InterPro"/>
</dbReference>
<dbReference type="GO" id="GO:0005737">
    <property type="term" value="C:cytoplasm"/>
    <property type="evidence" value="ECO:0007669"/>
    <property type="project" value="UniProtKB-ARBA"/>
</dbReference>
<name>A0A1F5JNT5_9BACT</name>
<evidence type="ECO:0000256" key="1">
    <source>
        <dbReference type="ARBA" id="ARBA00022980"/>
    </source>
</evidence>
<comment type="caution">
    <text evidence="5">The sequence shown here is derived from an EMBL/GenBank/DDBJ whole genome shotgun (WGS) entry which is preliminary data.</text>
</comment>
<keyword evidence="4" id="KW-0694">RNA-binding</keyword>
<evidence type="ECO:0000256" key="2">
    <source>
        <dbReference type="ARBA" id="ARBA00023274"/>
    </source>
</evidence>
<keyword evidence="1 4" id="KW-0689">Ribosomal protein</keyword>
<dbReference type="Proteomes" id="UP000176902">
    <property type="component" value="Unassembled WGS sequence"/>
</dbReference>
<comment type="function">
    <text evidence="4">This protein binds to 23S rRNA in the presence of protein L20.</text>
</comment>
<accession>A0A1F5JNT5</accession>
<dbReference type="InterPro" id="IPR036164">
    <property type="entry name" value="bL21-like_sf"/>
</dbReference>
<comment type="similarity">
    <text evidence="4">Belongs to the bacterial ribosomal protein bL21 family.</text>
</comment>
<keyword evidence="4" id="KW-0699">rRNA-binding</keyword>
<dbReference type="NCBIfam" id="TIGR00061">
    <property type="entry name" value="L21"/>
    <property type="match status" value="1"/>
</dbReference>
<dbReference type="AlphaFoldDB" id="A0A1F5JNT5"/>
<dbReference type="GO" id="GO:0019843">
    <property type="term" value="F:rRNA binding"/>
    <property type="evidence" value="ECO:0007669"/>
    <property type="project" value="UniProtKB-KW"/>
</dbReference>
<evidence type="ECO:0000256" key="3">
    <source>
        <dbReference type="ARBA" id="ARBA00035483"/>
    </source>
</evidence>
<sequence length="102" mass="11479">MFDFAICEISGKQYKIIPNQEILVDWLGEETKKIDASVLMLSEGGKVKIGTPYLKEKLTLECLGTVKSKKIRVAKFHAKANFRKVTGSRPKKTNLVHSVKTK</sequence>
<dbReference type="Pfam" id="PF00829">
    <property type="entry name" value="Ribosomal_L21p"/>
    <property type="match status" value="1"/>
</dbReference>
<dbReference type="GO" id="GO:0006412">
    <property type="term" value="P:translation"/>
    <property type="evidence" value="ECO:0007669"/>
    <property type="project" value="InterPro"/>
</dbReference>
<evidence type="ECO:0000313" key="5">
    <source>
        <dbReference type="EMBL" id="OGE30287.1"/>
    </source>
</evidence>
<evidence type="ECO:0000313" key="6">
    <source>
        <dbReference type="Proteomes" id="UP000176902"/>
    </source>
</evidence>
<dbReference type="InterPro" id="IPR001787">
    <property type="entry name" value="Ribosomal_bL21"/>
</dbReference>
<organism evidence="5 6">
    <name type="scientific">Candidatus Daviesbacteria bacterium RIFCSPHIGHO2_02_FULL_36_13</name>
    <dbReference type="NCBI Taxonomy" id="1797768"/>
    <lineage>
        <taxon>Bacteria</taxon>
        <taxon>Candidatus Daviesiibacteriota</taxon>
    </lineage>
</organism>
<protein>
    <recommendedName>
        <fullName evidence="3 4">50S ribosomal protein L21</fullName>
    </recommendedName>
</protein>
<dbReference type="GO" id="GO:0005840">
    <property type="term" value="C:ribosome"/>
    <property type="evidence" value="ECO:0007669"/>
    <property type="project" value="UniProtKB-KW"/>
</dbReference>
<dbReference type="GO" id="GO:1990904">
    <property type="term" value="C:ribonucleoprotein complex"/>
    <property type="evidence" value="ECO:0007669"/>
    <property type="project" value="UniProtKB-KW"/>
</dbReference>
<dbReference type="SUPFAM" id="SSF141091">
    <property type="entry name" value="L21p-like"/>
    <property type="match status" value="1"/>
</dbReference>
<gene>
    <name evidence="5" type="ORF">A3C59_04890</name>
</gene>
<dbReference type="InterPro" id="IPR028909">
    <property type="entry name" value="bL21-like"/>
</dbReference>
<keyword evidence="2 4" id="KW-0687">Ribonucleoprotein</keyword>
<proteinExistence type="inferred from homology"/>